<dbReference type="PANTHER" id="PTHR13155">
    <property type="entry name" value="A-KINASE ANCHOR PROTEINS"/>
    <property type="match status" value="1"/>
</dbReference>
<dbReference type="Proteomes" id="UP000311382">
    <property type="component" value="Unassembled WGS sequence"/>
</dbReference>
<dbReference type="InterPro" id="IPR036305">
    <property type="entry name" value="RGS_sf"/>
</dbReference>
<proteinExistence type="predicted"/>
<keyword evidence="2" id="KW-0472">Membrane</keyword>
<dbReference type="InterPro" id="IPR052246">
    <property type="entry name" value="Cell_Polariz_PKAAnc"/>
</dbReference>
<dbReference type="OrthoDB" id="5584247at2759"/>
<evidence type="ECO:0000256" key="1">
    <source>
        <dbReference type="SAM" id="MobiDB-lite"/>
    </source>
</evidence>
<evidence type="ECO:0000256" key="2">
    <source>
        <dbReference type="SAM" id="Phobius"/>
    </source>
</evidence>
<dbReference type="PROSITE" id="PS50132">
    <property type="entry name" value="RGS"/>
    <property type="match status" value="1"/>
</dbReference>
<evidence type="ECO:0000313" key="5">
    <source>
        <dbReference type="Proteomes" id="UP000311382"/>
    </source>
</evidence>
<dbReference type="SUPFAM" id="SSF48097">
    <property type="entry name" value="Regulator of G-protein signaling, RGS"/>
    <property type="match status" value="1"/>
</dbReference>
<dbReference type="Gene3D" id="1.10.167.10">
    <property type="entry name" value="Regulator of G-protein Signalling 4, domain 2"/>
    <property type="match status" value="1"/>
</dbReference>
<keyword evidence="5" id="KW-1185">Reference proteome</keyword>
<sequence>MASRARTQQPARNRLPSLAEVLRRSTRPPVDLYCFYLFLQREGSEDALDFWLDVQQHENLCRAYFKDLRKSGIHVRDDWPQYHRLARTRGSIYGNVTGIRRGDTPALSASAGTGTATGTAESDYDGEQYARPGSAAPTESHSALSSPGFGAGFAGHSAEGDEKRAGFDGDDEDEKRQHLAAPEERDAARYQLRSPSPSTTTATSRAGTGGAYPLSPTLRALYPHEHDDDGADARQGAPSRRSHKRHSTAQAQPIIARTAAISRTDLIASAERIFSRYLMPGADKEVYLPPSLRITSFPLSSSQLPSVTHPDYEREADAQARVPDMFHAQKDFVYRAMEGDSFPRFLRAKAFGNLTPLSGVVRLVVGLFALWAGLATAFAFIFLDAKPKVRRLWVILPFTVAVVNIVAHAYDLDPLMVFMGLTETTPFRTIGIREPYVRKLLFGRALWVTLLSSAVVAVLTVLFWAVPGHRL</sequence>
<feature type="region of interest" description="Disordered" evidence="1">
    <location>
        <begin position="99"/>
        <end position="254"/>
    </location>
</feature>
<feature type="transmembrane region" description="Helical" evidence="2">
    <location>
        <begin position="445"/>
        <end position="466"/>
    </location>
</feature>
<feature type="transmembrane region" description="Helical" evidence="2">
    <location>
        <begin position="363"/>
        <end position="383"/>
    </location>
</feature>
<organism evidence="4 5">
    <name type="scientific">Rhodotorula diobovata</name>
    <dbReference type="NCBI Taxonomy" id="5288"/>
    <lineage>
        <taxon>Eukaryota</taxon>
        <taxon>Fungi</taxon>
        <taxon>Dikarya</taxon>
        <taxon>Basidiomycota</taxon>
        <taxon>Pucciniomycotina</taxon>
        <taxon>Microbotryomycetes</taxon>
        <taxon>Sporidiobolales</taxon>
        <taxon>Sporidiobolaceae</taxon>
        <taxon>Rhodotorula</taxon>
    </lineage>
</organism>
<dbReference type="InterPro" id="IPR016137">
    <property type="entry name" value="RGS"/>
</dbReference>
<accession>A0A5C5FQC1</accession>
<feature type="transmembrane region" description="Helical" evidence="2">
    <location>
        <begin position="392"/>
        <end position="410"/>
    </location>
</feature>
<name>A0A5C5FQC1_9BASI</name>
<gene>
    <name evidence="4" type="ORF">DMC30DRAFT_80803</name>
</gene>
<feature type="compositionally biased region" description="Low complexity" evidence="1">
    <location>
        <begin position="193"/>
        <end position="206"/>
    </location>
</feature>
<dbReference type="GO" id="GO:0005886">
    <property type="term" value="C:plasma membrane"/>
    <property type="evidence" value="ECO:0007669"/>
    <property type="project" value="TreeGrafter"/>
</dbReference>
<feature type="domain" description="RGS" evidence="3">
    <location>
        <begin position="270"/>
        <end position="355"/>
    </location>
</feature>
<feature type="compositionally biased region" description="Basic and acidic residues" evidence="1">
    <location>
        <begin position="158"/>
        <end position="167"/>
    </location>
</feature>
<keyword evidence="2" id="KW-1133">Transmembrane helix</keyword>
<feature type="compositionally biased region" description="Basic and acidic residues" evidence="1">
    <location>
        <begin position="174"/>
        <end position="188"/>
    </location>
</feature>
<protein>
    <submittedName>
        <fullName evidence="4">RGS domain-containing protein</fullName>
    </submittedName>
</protein>
<dbReference type="AlphaFoldDB" id="A0A5C5FQC1"/>
<comment type="caution">
    <text evidence="4">The sequence shown here is derived from an EMBL/GenBank/DDBJ whole genome shotgun (WGS) entry which is preliminary data.</text>
</comment>
<dbReference type="PANTHER" id="PTHR13155:SF1">
    <property type="entry name" value="A-KINASE ANCHOR PROTEIN 10, MITOCHONDRIAL"/>
    <property type="match status" value="1"/>
</dbReference>
<dbReference type="GO" id="GO:0008104">
    <property type="term" value="P:intracellular protein localization"/>
    <property type="evidence" value="ECO:0007669"/>
    <property type="project" value="TreeGrafter"/>
</dbReference>
<reference evidence="4 5" key="1">
    <citation type="submission" date="2019-03" db="EMBL/GenBank/DDBJ databases">
        <title>Rhodosporidium diobovatum UCD-FST 08-225 genome sequencing, assembly, and annotation.</title>
        <authorList>
            <person name="Fakankun I.U."/>
            <person name="Fristensky B."/>
            <person name="Levin D.B."/>
        </authorList>
    </citation>
    <scope>NUCLEOTIDE SEQUENCE [LARGE SCALE GENOMIC DNA]</scope>
    <source>
        <strain evidence="4 5">UCD-FST 08-225</strain>
    </source>
</reference>
<dbReference type="Pfam" id="PF00615">
    <property type="entry name" value="RGS"/>
    <property type="match status" value="1"/>
</dbReference>
<dbReference type="SMART" id="SM00315">
    <property type="entry name" value="RGS"/>
    <property type="match status" value="1"/>
</dbReference>
<evidence type="ECO:0000259" key="3">
    <source>
        <dbReference type="PROSITE" id="PS50132"/>
    </source>
</evidence>
<dbReference type="STRING" id="5288.A0A5C5FQC1"/>
<keyword evidence="2" id="KW-0812">Transmembrane</keyword>
<evidence type="ECO:0000313" key="4">
    <source>
        <dbReference type="EMBL" id="TNY18001.1"/>
    </source>
</evidence>
<dbReference type="InterPro" id="IPR044926">
    <property type="entry name" value="RGS_subdomain_2"/>
</dbReference>
<feature type="compositionally biased region" description="Low complexity" evidence="1">
    <location>
        <begin position="108"/>
        <end position="120"/>
    </location>
</feature>
<dbReference type="EMBL" id="SOZI01000162">
    <property type="protein sequence ID" value="TNY18001.1"/>
    <property type="molecule type" value="Genomic_DNA"/>
</dbReference>